<name>A0A081R2C4_STROR</name>
<proteinExistence type="predicted"/>
<feature type="domain" description="TcaA second" evidence="1">
    <location>
        <begin position="45"/>
        <end position="115"/>
    </location>
</feature>
<dbReference type="RefSeq" id="WP_042903182.1">
    <property type="nucleotide sequence ID" value="NZ_JPGB01000007.1"/>
</dbReference>
<evidence type="ECO:0000313" key="2">
    <source>
        <dbReference type="EMBL" id="KEQ49347.1"/>
    </source>
</evidence>
<dbReference type="InterPro" id="IPR054529">
    <property type="entry name" value="TcaA_2nd"/>
</dbReference>
<dbReference type="EMBL" id="JPGB01000007">
    <property type="protein sequence ID" value="KEQ49347.1"/>
    <property type="molecule type" value="Genomic_DNA"/>
</dbReference>
<evidence type="ECO:0000313" key="3">
    <source>
        <dbReference type="Proteomes" id="UP000028098"/>
    </source>
</evidence>
<gene>
    <name evidence="2" type="ORF">SK143_2023</name>
</gene>
<protein>
    <recommendedName>
        <fullName evidence="1">TcaA second domain-containing protein</fullName>
    </recommendedName>
</protein>
<dbReference type="Pfam" id="PF22813">
    <property type="entry name" value="TcaA_2nd"/>
    <property type="match status" value="1"/>
</dbReference>
<accession>A0A081R2C4</accession>
<reference evidence="2 3" key="1">
    <citation type="submission" date="2014-05" db="EMBL/GenBank/DDBJ databases">
        <authorList>
            <person name="Daugherty S.C."/>
            <person name="Tallon L.J."/>
            <person name="Sadzewicz L."/>
            <person name="Kilian M."/>
            <person name="Tettelin H."/>
        </authorList>
    </citation>
    <scope>NUCLEOTIDE SEQUENCE [LARGE SCALE GENOMIC DNA]</scope>
    <source>
        <strain evidence="2 3">SK143</strain>
    </source>
</reference>
<comment type="caution">
    <text evidence="2">The sequence shown here is derived from an EMBL/GenBank/DDBJ whole genome shotgun (WGS) entry which is preliminary data.</text>
</comment>
<dbReference type="AlphaFoldDB" id="A0A081R2C4"/>
<sequence>MSDASLRAQIDSDKAQKEKYKRVRNSIQSHGLDSDVDLSRFEGYVELCDKTITKIDSNEGYHYLSTLKSKLESDKKTLKEYIDFVKDANSSFKDLYATLGEKISDLDSAIASNRAAYNKGKPWWEQLWW</sequence>
<dbReference type="Proteomes" id="UP000028098">
    <property type="component" value="Unassembled WGS sequence"/>
</dbReference>
<evidence type="ECO:0000259" key="1">
    <source>
        <dbReference type="Pfam" id="PF22813"/>
    </source>
</evidence>
<organism evidence="2 3">
    <name type="scientific">Streptococcus oralis</name>
    <dbReference type="NCBI Taxonomy" id="1303"/>
    <lineage>
        <taxon>Bacteria</taxon>
        <taxon>Bacillati</taxon>
        <taxon>Bacillota</taxon>
        <taxon>Bacilli</taxon>
        <taxon>Lactobacillales</taxon>
        <taxon>Streptococcaceae</taxon>
        <taxon>Streptococcus</taxon>
    </lineage>
</organism>
<dbReference type="PATRIC" id="fig|1303.44.peg.1932"/>